<dbReference type="Proteomes" id="UP000258127">
    <property type="component" value="Chromosome"/>
</dbReference>
<evidence type="ECO:0000313" key="3">
    <source>
        <dbReference type="Proteomes" id="UP000258127"/>
    </source>
</evidence>
<gene>
    <name evidence="2" type="ORF">DZC75_17995</name>
</gene>
<reference evidence="2 3" key="1">
    <citation type="submission" date="2018-08" db="EMBL/GenBank/DDBJ databases">
        <authorList>
            <person name="Lee Y."/>
            <person name="Kakembo D."/>
        </authorList>
    </citation>
    <scope>NUCLEOTIDE SEQUENCE [LARGE SCALE GENOMIC DNA]</scope>
    <source>
        <strain evidence="2 3">JBCS1880</strain>
    </source>
</reference>
<accession>A0AAI8PCT8</accession>
<proteinExistence type="predicted"/>
<sequence length="205" mass="21998">MKTACSTALALVIGLGLIAGGPAHASTDAQATAKTQAFDVSQLPVSTVSLGAFPYIALPDGYTTGSTPEVSEFDQIPFWTGDRLEPVEGRVWSANITNSEGKTFSDLELARNVEAVVKALGGQKIFDGTLTRETTDALQNWPRQFAEKYNSGLGDVWNNPAHVFVIHRQDRDIWVHLCAYAFGAGLLIVESKPLAITARPQPATP</sequence>
<dbReference type="EMBL" id="CP031641">
    <property type="protein sequence ID" value="AXO89806.1"/>
    <property type="molecule type" value="Genomic_DNA"/>
</dbReference>
<feature type="chain" id="PRO_5042592735" description="Secreted protein" evidence="1">
    <location>
        <begin position="26"/>
        <end position="205"/>
    </location>
</feature>
<organism evidence="2 3">
    <name type="scientific">Pseudomonas parafulva</name>
    <dbReference type="NCBI Taxonomy" id="157782"/>
    <lineage>
        <taxon>Bacteria</taxon>
        <taxon>Pseudomonadati</taxon>
        <taxon>Pseudomonadota</taxon>
        <taxon>Gammaproteobacteria</taxon>
        <taxon>Pseudomonadales</taxon>
        <taxon>Pseudomonadaceae</taxon>
        <taxon>Pseudomonas</taxon>
    </lineage>
</organism>
<name>A0AAI8PCT8_9PSED</name>
<dbReference type="AlphaFoldDB" id="A0AAI8PCT8"/>
<dbReference type="RefSeq" id="WP_116889132.1">
    <property type="nucleotide sequence ID" value="NZ_CP031641.1"/>
</dbReference>
<keyword evidence="3" id="KW-1185">Reference proteome</keyword>
<keyword evidence="1" id="KW-0732">Signal</keyword>
<evidence type="ECO:0008006" key="4">
    <source>
        <dbReference type="Google" id="ProtNLM"/>
    </source>
</evidence>
<feature type="signal peptide" evidence="1">
    <location>
        <begin position="1"/>
        <end position="25"/>
    </location>
</feature>
<evidence type="ECO:0000313" key="2">
    <source>
        <dbReference type="EMBL" id="AXO89806.1"/>
    </source>
</evidence>
<evidence type="ECO:0000256" key="1">
    <source>
        <dbReference type="SAM" id="SignalP"/>
    </source>
</evidence>
<protein>
    <recommendedName>
        <fullName evidence="4">Secreted protein</fullName>
    </recommendedName>
</protein>